<dbReference type="InterPro" id="IPR032675">
    <property type="entry name" value="LRR_dom_sf"/>
</dbReference>
<dbReference type="Pfam" id="PF18962">
    <property type="entry name" value="Por_Secre_tail"/>
    <property type="match status" value="1"/>
</dbReference>
<dbReference type="Proteomes" id="UP001184861">
    <property type="component" value="Unassembled WGS sequence"/>
</dbReference>
<comment type="caution">
    <text evidence="7">The sequence shown here is derived from an EMBL/GenBank/DDBJ whole genome shotgun (WGS) entry which is preliminary data.</text>
</comment>
<organism evidence="7 8">
    <name type="scientific">Chryseobacterium rhizosphaerae</name>
    <dbReference type="NCBI Taxonomy" id="395937"/>
    <lineage>
        <taxon>Bacteria</taxon>
        <taxon>Pseudomonadati</taxon>
        <taxon>Bacteroidota</taxon>
        <taxon>Flavobacteriia</taxon>
        <taxon>Flavobacteriales</taxon>
        <taxon>Weeksellaceae</taxon>
        <taxon>Chryseobacterium group</taxon>
        <taxon>Chryseobacterium</taxon>
    </lineage>
</organism>
<evidence type="ECO:0000256" key="2">
    <source>
        <dbReference type="ARBA" id="ARBA00022729"/>
    </source>
</evidence>
<feature type="chain" id="PRO_5042126415" evidence="4">
    <location>
        <begin position="19"/>
        <end position="825"/>
    </location>
</feature>
<dbReference type="Gene3D" id="3.80.10.10">
    <property type="entry name" value="Ribonuclease Inhibitor"/>
    <property type="match status" value="2"/>
</dbReference>
<dbReference type="InterPro" id="IPR052574">
    <property type="entry name" value="CDIRP"/>
</dbReference>
<dbReference type="EMBL" id="JAVDQY010000009">
    <property type="protein sequence ID" value="MDR6529275.1"/>
    <property type="molecule type" value="Genomic_DNA"/>
</dbReference>
<evidence type="ECO:0000313" key="8">
    <source>
        <dbReference type="Proteomes" id="UP001184861"/>
    </source>
</evidence>
<feature type="domain" description="Secretion system C-terminal sorting" evidence="5">
    <location>
        <begin position="757"/>
        <end position="823"/>
    </location>
</feature>
<dbReference type="Pfam" id="PF24595">
    <property type="entry name" value="DUF7619"/>
    <property type="match status" value="1"/>
</dbReference>
<feature type="signal peptide" evidence="4">
    <location>
        <begin position="1"/>
        <end position="18"/>
    </location>
</feature>
<dbReference type="PANTHER" id="PTHR47566">
    <property type="match status" value="1"/>
</dbReference>
<proteinExistence type="predicted"/>
<dbReference type="GO" id="GO:0035591">
    <property type="term" value="F:signaling adaptor activity"/>
    <property type="evidence" value="ECO:0007669"/>
    <property type="project" value="TreeGrafter"/>
</dbReference>
<dbReference type="InterPro" id="IPR055353">
    <property type="entry name" value="DUF7619"/>
</dbReference>
<evidence type="ECO:0000256" key="4">
    <source>
        <dbReference type="SAM" id="SignalP"/>
    </source>
</evidence>
<gene>
    <name evidence="7" type="ORF">J2787_004719</name>
</gene>
<evidence type="ECO:0000256" key="3">
    <source>
        <dbReference type="ARBA" id="ARBA00022737"/>
    </source>
</evidence>
<keyword evidence="1" id="KW-0433">Leucine-rich repeat</keyword>
<dbReference type="NCBIfam" id="TIGR01451">
    <property type="entry name" value="B_ant_repeat"/>
    <property type="match status" value="1"/>
</dbReference>
<feature type="domain" description="DUF7619" evidence="6">
    <location>
        <begin position="605"/>
        <end position="735"/>
    </location>
</feature>
<dbReference type="SUPFAM" id="SSF52058">
    <property type="entry name" value="L domain-like"/>
    <property type="match status" value="1"/>
</dbReference>
<evidence type="ECO:0000313" key="7">
    <source>
        <dbReference type="EMBL" id="MDR6529275.1"/>
    </source>
</evidence>
<dbReference type="InterPro" id="IPR047589">
    <property type="entry name" value="DUF11_rpt"/>
</dbReference>
<accession>A0AAE3YF52</accession>
<dbReference type="AlphaFoldDB" id="A0AAE3YF52"/>
<dbReference type="RefSeq" id="WP_309948409.1">
    <property type="nucleotide sequence ID" value="NZ_JAVDQY010000009.1"/>
</dbReference>
<name>A0AAE3YF52_9FLAO</name>
<evidence type="ECO:0000259" key="5">
    <source>
        <dbReference type="Pfam" id="PF18962"/>
    </source>
</evidence>
<reference evidence="7" key="1">
    <citation type="submission" date="2023-07" db="EMBL/GenBank/DDBJ databases">
        <title>Sorghum-associated microbial communities from plants grown in Nebraska, USA.</title>
        <authorList>
            <person name="Schachtman D."/>
        </authorList>
    </citation>
    <scope>NUCLEOTIDE SEQUENCE</scope>
    <source>
        <strain evidence="7">DS2360</strain>
    </source>
</reference>
<keyword evidence="2 4" id="KW-0732">Signal</keyword>
<evidence type="ECO:0000259" key="6">
    <source>
        <dbReference type="Pfam" id="PF24595"/>
    </source>
</evidence>
<dbReference type="PANTHER" id="PTHR47566:SF1">
    <property type="entry name" value="PROTEIN NUD1"/>
    <property type="match status" value="1"/>
</dbReference>
<dbReference type="NCBIfam" id="TIGR04183">
    <property type="entry name" value="Por_Secre_tail"/>
    <property type="match status" value="1"/>
</dbReference>
<keyword evidence="3" id="KW-0677">Repeat</keyword>
<dbReference type="InterPro" id="IPR026444">
    <property type="entry name" value="Secre_tail"/>
</dbReference>
<protein>
    <submittedName>
        <fullName evidence="7">Leucine-rich repeat (LRR) protein</fullName>
    </submittedName>
</protein>
<sequence length="825" mass="89467">MKNIYVFVLFLAHLSVSAQIVNIPDPYFKAKLLSASPSNQIAQGTGSGNVSIDTNNDGEIQLSEAAAITSISIYSPNGGSFQIQSIEGVKSFVNLKYLTVSDSPGLLSVDVSGMPKLALVSFDNNTSMSATNFSNCNLLNNISVRNANIVNLDISNLPNFGTLDCKDGKVETINFTGSTTIHTLLCSNNNISSIDVSPLVNLASLHIYQNLLTTLNLNNLTKLQTLNCNGNNLTSLSLQNTPKLKYIEAMNNNLSTIDLSQAPVLGTLYLSSNQLTSIDLSTSPQLHILSLGNNLLTTIDISHNPLLSSPSLNNNNLQTMFLKNGLNGGSGYYPNNPNLSYICCDEGEITSVLNANTQFGYNNVVVNSYCSFTPGGTVYTVKGNTKYDINGNGCDPTDLNKAFQKFTVTGIGNAGSLISDHSGNYSIPLNSGPKTITPIVENPTYFTISPASLAVNFPLQTSPLTQNFCMSANGTHPDLEVVIVPVQAAVPGFDAGYKIVFKNKGTTAQSGTMVFNFDDNLMNFLNATVTPNSQSTGTLTWNFTNLLPFETKEIKAVFTLNTPTQTPPLNNGDVLHYTVQINGAPDDTPADNSFTLNQNVVNSFDPNDKTCLEGPSIAQTQVGDYVHYLIRFENMGTANARNIVVKDIIDTSKFDISSLIPITGSHNFTTRITQPNIVEFIFENIQLPFDDLNNDGYVSFKIKTKSTLTAGENFSNTANIYFDYNHPIITNTYTTAVENKNTLATNEVKGKNTTLNIYPNPVKEVLSIQSKDEVIKAEIYDTAGRIMLSMGVKGNSVNLSELPKGNYMIKIYTKGQTFVQKLIKD</sequence>
<evidence type="ECO:0000256" key="1">
    <source>
        <dbReference type="ARBA" id="ARBA00022614"/>
    </source>
</evidence>